<dbReference type="SUPFAM" id="SSF51735">
    <property type="entry name" value="NAD(P)-binding Rossmann-fold domains"/>
    <property type="match status" value="1"/>
</dbReference>
<evidence type="ECO:0000313" key="3">
    <source>
        <dbReference type="EMBL" id="CAB4941093.1"/>
    </source>
</evidence>
<proteinExistence type="inferred from homology"/>
<dbReference type="PRINTS" id="PR00080">
    <property type="entry name" value="SDRFAMILY"/>
</dbReference>
<dbReference type="PANTHER" id="PTHR42879:SF2">
    <property type="entry name" value="3-OXOACYL-[ACYL-CARRIER-PROTEIN] REDUCTASE FABG"/>
    <property type="match status" value="1"/>
</dbReference>
<name>A0A6J7JCV6_9ZZZZ</name>
<dbReference type="FunFam" id="3.40.50.720:FF:000084">
    <property type="entry name" value="Short-chain dehydrogenase reductase"/>
    <property type="match status" value="1"/>
</dbReference>
<dbReference type="InterPro" id="IPR057326">
    <property type="entry name" value="KR_dom"/>
</dbReference>
<dbReference type="EMBL" id="CAFBMX010000010">
    <property type="protein sequence ID" value="CAB4941093.1"/>
    <property type="molecule type" value="Genomic_DNA"/>
</dbReference>
<comment type="similarity">
    <text evidence="1">Belongs to the short-chain dehydrogenases/reductases (SDR) family.</text>
</comment>
<dbReference type="Pfam" id="PF13561">
    <property type="entry name" value="adh_short_C2"/>
    <property type="match status" value="1"/>
</dbReference>
<reference evidence="3" key="1">
    <citation type="submission" date="2020-05" db="EMBL/GenBank/DDBJ databases">
        <authorList>
            <person name="Chiriac C."/>
            <person name="Salcher M."/>
            <person name="Ghai R."/>
            <person name="Kavagutti S V."/>
        </authorList>
    </citation>
    <scope>NUCLEOTIDE SEQUENCE</scope>
</reference>
<dbReference type="AlphaFoldDB" id="A0A6J7JCV6"/>
<dbReference type="CDD" id="cd05233">
    <property type="entry name" value="SDR_c"/>
    <property type="match status" value="1"/>
</dbReference>
<sequence length="263" mass="27209">MGVENRTALVTGATSGIGEAIAEDLAAGGARVAVAGRDAARGRAVVERIRERGGTAEFVTHESADPASAAAAVAATEAALGPIDILVNNAGTMFFGPFTQHPLESFETAVAVNLRGPYLLTQAVVPGMVERRYGRVIFISSNGARGGAANTSLYALTKSGLEGLMRALTAEHAAEGLTFNTVQPGLVETPLTATMLSDQAMRERMAGFHPGGRVGIPQDISHAVTMLADDAAGHFQNNIITVDGGLTTTIGYAVKEPPKEKIQ</sequence>
<evidence type="ECO:0000259" key="2">
    <source>
        <dbReference type="SMART" id="SM00822"/>
    </source>
</evidence>
<protein>
    <submittedName>
        <fullName evidence="3">Unannotated protein</fullName>
    </submittedName>
</protein>
<dbReference type="InterPro" id="IPR002347">
    <property type="entry name" value="SDR_fam"/>
</dbReference>
<dbReference type="Gene3D" id="3.40.50.720">
    <property type="entry name" value="NAD(P)-binding Rossmann-like Domain"/>
    <property type="match status" value="1"/>
</dbReference>
<feature type="domain" description="Ketoreductase" evidence="2">
    <location>
        <begin position="6"/>
        <end position="180"/>
    </location>
</feature>
<accession>A0A6J7JCV6</accession>
<dbReference type="SMART" id="SM00822">
    <property type="entry name" value="PKS_KR"/>
    <property type="match status" value="1"/>
</dbReference>
<dbReference type="InterPro" id="IPR036291">
    <property type="entry name" value="NAD(P)-bd_dom_sf"/>
</dbReference>
<evidence type="ECO:0000256" key="1">
    <source>
        <dbReference type="ARBA" id="ARBA00006484"/>
    </source>
</evidence>
<dbReference type="InterPro" id="IPR050259">
    <property type="entry name" value="SDR"/>
</dbReference>
<dbReference type="PRINTS" id="PR00081">
    <property type="entry name" value="GDHRDH"/>
</dbReference>
<organism evidence="3">
    <name type="scientific">freshwater metagenome</name>
    <dbReference type="NCBI Taxonomy" id="449393"/>
    <lineage>
        <taxon>unclassified sequences</taxon>
        <taxon>metagenomes</taxon>
        <taxon>ecological metagenomes</taxon>
    </lineage>
</organism>
<dbReference type="PANTHER" id="PTHR42879">
    <property type="entry name" value="3-OXOACYL-(ACYL-CARRIER-PROTEIN) REDUCTASE"/>
    <property type="match status" value="1"/>
</dbReference>
<gene>
    <name evidence="3" type="ORF">UFOPK3674_01833</name>
</gene>